<dbReference type="SMART" id="SM01294">
    <property type="entry name" value="PKS_PP_betabranch"/>
    <property type="match status" value="1"/>
</dbReference>
<accession>A0A7W7GVJ6</accession>
<reference evidence="7 8" key="1">
    <citation type="submission" date="2020-08" db="EMBL/GenBank/DDBJ databases">
        <title>Sequencing the genomes of 1000 actinobacteria strains.</title>
        <authorList>
            <person name="Klenk H.-P."/>
        </authorList>
    </citation>
    <scope>NUCLEOTIDE SEQUENCE [LARGE SCALE GENOMIC DNA]</scope>
    <source>
        <strain evidence="7 8">DSM 45809</strain>
    </source>
</reference>
<dbReference type="CDD" id="cd00833">
    <property type="entry name" value="PKS"/>
    <property type="match status" value="2"/>
</dbReference>
<dbReference type="InterPro" id="IPR050091">
    <property type="entry name" value="PKS_NRPS_Biosynth_Enz"/>
</dbReference>
<feature type="domain" description="Carrier" evidence="5">
    <location>
        <begin position="903"/>
        <end position="979"/>
    </location>
</feature>
<dbReference type="SMART" id="SM00825">
    <property type="entry name" value="PKS_KS"/>
    <property type="match status" value="2"/>
</dbReference>
<dbReference type="InterPro" id="IPR018201">
    <property type="entry name" value="Ketoacyl_synth_AS"/>
</dbReference>
<dbReference type="Proteomes" id="UP000546162">
    <property type="component" value="Unassembled WGS sequence"/>
</dbReference>
<keyword evidence="1" id="KW-0596">Phosphopantetheine</keyword>
<keyword evidence="8" id="KW-1185">Reference proteome</keyword>
<evidence type="ECO:0000259" key="5">
    <source>
        <dbReference type="PROSITE" id="PS50075"/>
    </source>
</evidence>
<dbReference type="SUPFAM" id="SSF53901">
    <property type="entry name" value="Thiolase-like"/>
    <property type="match status" value="2"/>
</dbReference>
<dbReference type="GO" id="GO:0004315">
    <property type="term" value="F:3-oxoacyl-[acyl-carrier-protein] synthase activity"/>
    <property type="evidence" value="ECO:0007669"/>
    <property type="project" value="InterPro"/>
</dbReference>
<feature type="region of interest" description="Disordered" evidence="4">
    <location>
        <begin position="859"/>
        <end position="904"/>
    </location>
</feature>
<dbReference type="PROSITE" id="PS52004">
    <property type="entry name" value="KS3_2"/>
    <property type="match status" value="2"/>
</dbReference>
<dbReference type="PROSITE" id="PS00606">
    <property type="entry name" value="KS3_1"/>
    <property type="match status" value="2"/>
</dbReference>
<dbReference type="PANTHER" id="PTHR43775">
    <property type="entry name" value="FATTY ACID SYNTHASE"/>
    <property type="match status" value="1"/>
</dbReference>
<dbReference type="InterPro" id="IPR016039">
    <property type="entry name" value="Thiolase-like"/>
</dbReference>
<keyword evidence="3 7" id="KW-0808">Transferase</keyword>
<dbReference type="InterPro" id="IPR014030">
    <property type="entry name" value="Ketoacyl_synth_N"/>
</dbReference>
<feature type="region of interest" description="Disordered" evidence="4">
    <location>
        <begin position="986"/>
        <end position="1006"/>
    </location>
</feature>
<dbReference type="InterPro" id="IPR020841">
    <property type="entry name" value="PKS_Beta-ketoAc_synthase_dom"/>
</dbReference>
<dbReference type="InterPro" id="IPR036736">
    <property type="entry name" value="ACP-like_sf"/>
</dbReference>
<dbReference type="Gene3D" id="1.10.1200.10">
    <property type="entry name" value="ACP-like"/>
    <property type="match status" value="1"/>
</dbReference>
<proteinExistence type="predicted"/>
<dbReference type="PANTHER" id="PTHR43775:SF37">
    <property type="entry name" value="SI:DKEY-61P9.11"/>
    <property type="match status" value="1"/>
</dbReference>
<evidence type="ECO:0000313" key="8">
    <source>
        <dbReference type="Proteomes" id="UP000546162"/>
    </source>
</evidence>
<evidence type="ECO:0000256" key="2">
    <source>
        <dbReference type="ARBA" id="ARBA00022553"/>
    </source>
</evidence>
<dbReference type="Pfam" id="PF16197">
    <property type="entry name" value="KAsynt_C_assoc"/>
    <property type="match status" value="1"/>
</dbReference>
<comment type="caution">
    <text evidence="7">The sequence shown here is derived from an EMBL/GenBank/DDBJ whole genome shotgun (WGS) entry which is preliminary data.</text>
</comment>
<dbReference type="FunFam" id="3.40.47.10:FF:000019">
    <property type="entry name" value="Polyketide synthase type I"/>
    <property type="match status" value="1"/>
</dbReference>
<dbReference type="RefSeq" id="WP_185039650.1">
    <property type="nucleotide sequence ID" value="NZ_BAABFG010000005.1"/>
</dbReference>
<protein>
    <submittedName>
        <fullName evidence="7">Acyl transferase domain-containing protein</fullName>
    </submittedName>
</protein>
<organism evidence="7 8">
    <name type="scientific">Actinoplanes octamycinicus</name>
    <dbReference type="NCBI Taxonomy" id="135948"/>
    <lineage>
        <taxon>Bacteria</taxon>
        <taxon>Bacillati</taxon>
        <taxon>Actinomycetota</taxon>
        <taxon>Actinomycetes</taxon>
        <taxon>Micromonosporales</taxon>
        <taxon>Micromonosporaceae</taxon>
        <taxon>Actinoplanes</taxon>
    </lineage>
</organism>
<dbReference type="Pfam" id="PF00109">
    <property type="entry name" value="ketoacyl-synt"/>
    <property type="match status" value="2"/>
</dbReference>
<dbReference type="InterPro" id="IPR009081">
    <property type="entry name" value="PP-bd_ACP"/>
</dbReference>
<evidence type="ECO:0000256" key="4">
    <source>
        <dbReference type="SAM" id="MobiDB-lite"/>
    </source>
</evidence>
<dbReference type="GO" id="GO:0004312">
    <property type="term" value="F:fatty acid synthase activity"/>
    <property type="evidence" value="ECO:0007669"/>
    <property type="project" value="TreeGrafter"/>
</dbReference>
<dbReference type="Pfam" id="PF00550">
    <property type="entry name" value="PP-binding"/>
    <property type="match status" value="1"/>
</dbReference>
<dbReference type="EMBL" id="JACHNB010000001">
    <property type="protein sequence ID" value="MBB4739058.1"/>
    <property type="molecule type" value="Genomic_DNA"/>
</dbReference>
<dbReference type="GO" id="GO:0006633">
    <property type="term" value="P:fatty acid biosynthetic process"/>
    <property type="evidence" value="ECO:0007669"/>
    <property type="project" value="InterPro"/>
</dbReference>
<keyword evidence="2" id="KW-0597">Phosphoprotein</keyword>
<feature type="domain" description="Ketosynthase family 3 (KS3)" evidence="6">
    <location>
        <begin position="1007"/>
        <end position="1435"/>
    </location>
</feature>
<dbReference type="InterPro" id="IPR014031">
    <property type="entry name" value="Ketoacyl_synth_C"/>
</dbReference>
<dbReference type="Pfam" id="PF02801">
    <property type="entry name" value="Ketoacyl-synt_C"/>
    <property type="match status" value="2"/>
</dbReference>
<dbReference type="InterPro" id="IPR032821">
    <property type="entry name" value="PKS_assoc"/>
</dbReference>
<dbReference type="GO" id="GO:0031177">
    <property type="term" value="F:phosphopantetheine binding"/>
    <property type="evidence" value="ECO:0007669"/>
    <property type="project" value="InterPro"/>
</dbReference>
<evidence type="ECO:0000256" key="1">
    <source>
        <dbReference type="ARBA" id="ARBA00022450"/>
    </source>
</evidence>
<gene>
    <name evidence="7" type="ORF">BJY16_002517</name>
</gene>
<sequence length="1436" mass="151630">MREDIAVVGVACRYPQARNATEFWENLRAGRTAIGPIGDHQWEAGRYFAPDSAPGTVNSRWAGSLADADCFDHAFFSVSPREAVAIDPQHRLLLEEAWHCVEDSGLPLRLLQSARTSVSIGLSTHDHLLRSVANDKPVDVFDGVGNYANMAANRISHLLDLDGPSRTVDTACSSSLTALGQARADILHDDCEFALVGGVNLINSPWRYLAFTQSRMLSPDGRCFTFDHRANGYVPGEGVGVVLLTSVATAERLGCHVYGVLKAVATNHNGHNRSVTAPSVAAQTALIRRALRTAGVDPARVGYVEAHGTGTSLGDPIEVEALHQAYRPGPGTPLRVGSVKTNIGHVEAGSGLAGLIKVLLMLRHRTIPPTLNREVTNPVMQGAAEHVEFPDSALDWPADGPRVAAVSAFGFGGANCHAVVEEYRRTDPGPAATPPAAPVFTVAARTREALLAILAGWAGQPHPAEELCAASNQRSLRLPHRFGVPAAELPGVLARVRAGESPGPISVVTSAPDLVVLLTDTVPPGHAGRDVTPEVAAAVAGRDPDPARRRLLDRFTDALGWLDTLARRGVRPTEIIAPGPAGGAAALVHSGAVPLPEAIEALLGDGRLTTRQPPGCGVRAGAERLAPNEPTAEYLRRLLDERAATVDSVAPYLRHAAILLDHQHTFRRAVREWEKLLATRAIAIDTAIRRFDDPEMTFSADEWATIALVVNVALVRVYEAWELTPAPWLTPATHEFAVLVSRGLIDPSDAVAAFFGEADPAALAAALAERPAIRSAPLAGLPALRSATAARAAGRPVRLGDGAAAGPAAALGSAGRRGALVVLLGDPPAGLPAGLDPVRAGEPGALLLEIWRRGGDPDWSAPRSPGLPGLPGYAFDRHPHRHDDPATPRGPAAAPPRPDRPDSAPAELESLLCRLVATATKSAPALIRPDTPFADLGIDSLIIQTLNAELRSRFGDLSATLFYECPDVAAVAARLARDYDVGMPAPDAPPAATARPGRSRPVDPPPSSSIAIIGFDGRFPGADSVEEFWANLCDGHDAITEIPPSRWDHDRYFDPRRGVPEKVYAKWGGFLSDVDRFDAGYFGVAPADALFMDPQERLFLEAVRGCLEVGGYTRDRLRTAHRNEVGVFAGATVNNYQLVQHESGSGAPINSQTYAIANRVSYTWDLRGPSVTLDSACSSALHALHLAAESLRRGECSLAVAGGVNLSLHPSKYQMLARYQFLSSDGRCRAFGAGGDGYVPAETVGAFLLKPLAQARRDGDRVYGVIRGSALTHGGRTTGFTVPSPAAQTAAIDRALRQAEVDPATVSYIEAHGTGTRLGDPIEIAGLRAAFAPPGPGGPRRAIGSVKSNIGHGEAAAGVAQVAKVLLQLQHRALVPSLHAERTNPEIDFAAAPVSVQRAFAPWDPVAMGFGDVPRRAGVTSIGAGGTNVHLVLEEA</sequence>
<dbReference type="SMART" id="SM00823">
    <property type="entry name" value="PKS_PP"/>
    <property type="match status" value="1"/>
</dbReference>
<dbReference type="Gene3D" id="3.40.47.10">
    <property type="match status" value="2"/>
</dbReference>
<evidence type="ECO:0000256" key="3">
    <source>
        <dbReference type="ARBA" id="ARBA00022679"/>
    </source>
</evidence>
<feature type="compositionally biased region" description="Basic and acidic residues" evidence="4">
    <location>
        <begin position="875"/>
        <end position="886"/>
    </location>
</feature>
<dbReference type="InterPro" id="IPR020806">
    <property type="entry name" value="PKS_PP-bd"/>
</dbReference>
<dbReference type="SUPFAM" id="SSF47336">
    <property type="entry name" value="ACP-like"/>
    <property type="match status" value="1"/>
</dbReference>
<evidence type="ECO:0000259" key="6">
    <source>
        <dbReference type="PROSITE" id="PS52004"/>
    </source>
</evidence>
<evidence type="ECO:0000313" key="7">
    <source>
        <dbReference type="EMBL" id="MBB4739058.1"/>
    </source>
</evidence>
<dbReference type="PROSITE" id="PS50075">
    <property type="entry name" value="CARRIER"/>
    <property type="match status" value="1"/>
</dbReference>
<name>A0A7W7GVJ6_9ACTN</name>
<feature type="domain" description="Ketosynthase family 3 (KS3)" evidence="6">
    <location>
        <begin position="2"/>
        <end position="422"/>
    </location>
</feature>